<dbReference type="Gene3D" id="2.40.160.20">
    <property type="match status" value="1"/>
</dbReference>
<keyword evidence="2 5" id="KW-0732">Signal</keyword>
<evidence type="ECO:0000256" key="3">
    <source>
        <dbReference type="ARBA" id="ARBA00023136"/>
    </source>
</evidence>
<name>A0ABW4I471_9SPHN</name>
<protein>
    <submittedName>
        <fullName evidence="7">Outer membrane protein</fullName>
    </submittedName>
</protein>
<dbReference type="PANTHER" id="PTHR34001">
    <property type="entry name" value="BLL7405 PROTEIN"/>
    <property type="match status" value="1"/>
</dbReference>
<evidence type="ECO:0000256" key="1">
    <source>
        <dbReference type="ARBA" id="ARBA00004370"/>
    </source>
</evidence>
<feature type="domain" description="Outer membrane protein beta-barrel" evidence="6">
    <location>
        <begin position="7"/>
        <end position="192"/>
    </location>
</feature>
<dbReference type="Pfam" id="PF13505">
    <property type="entry name" value="OMP_b-brl"/>
    <property type="match status" value="1"/>
</dbReference>
<reference evidence="8" key="1">
    <citation type="journal article" date="2019" name="Int. J. Syst. Evol. Microbiol.">
        <title>The Global Catalogue of Microorganisms (GCM) 10K type strain sequencing project: providing services to taxonomists for standard genome sequencing and annotation.</title>
        <authorList>
            <consortium name="The Broad Institute Genomics Platform"/>
            <consortium name="The Broad Institute Genome Sequencing Center for Infectious Disease"/>
            <person name="Wu L."/>
            <person name="Ma J."/>
        </authorList>
    </citation>
    <scope>NUCLEOTIDE SEQUENCE [LARGE SCALE GENOMIC DNA]</scope>
    <source>
        <strain evidence="8">CGMCC 1.16275</strain>
    </source>
</reference>
<dbReference type="InterPro" id="IPR051692">
    <property type="entry name" value="OMP-like"/>
</dbReference>
<evidence type="ECO:0000256" key="4">
    <source>
        <dbReference type="ARBA" id="ARBA00038306"/>
    </source>
</evidence>
<evidence type="ECO:0000259" key="6">
    <source>
        <dbReference type="Pfam" id="PF13505"/>
    </source>
</evidence>
<evidence type="ECO:0000313" key="8">
    <source>
        <dbReference type="Proteomes" id="UP001597115"/>
    </source>
</evidence>
<feature type="chain" id="PRO_5046282468" evidence="5">
    <location>
        <begin position="21"/>
        <end position="192"/>
    </location>
</feature>
<feature type="signal peptide" evidence="5">
    <location>
        <begin position="1"/>
        <end position="20"/>
    </location>
</feature>
<dbReference type="EMBL" id="JBHUDY010000002">
    <property type="protein sequence ID" value="MFD1612764.1"/>
    <property type="molecule type" value="Genomic_DNA"/>
</dbReference>
<evidence type="ECO:0000313" key="7">
    <source>
        <dbReference type="EMBL" id="MFD1612764.1"/>
    </source>
</evidence>
<proteinExistence type="inferred from homology"/>
<sequence length="192" mass="20000">MKKIIIAALAASAFAAPALAQPDAPFTGARVEGLVGYDNVKGDGGHRNGVAYGAGVGYDFQMGGAVLGVEGEAMDSTAKGCDTGFVTATDRICANAKRDLYVGGRVGVAVAPRTLLYAKAGYANTRFKVNYTDTATPANNTSASRNYDGLRVGGGVEQKLSGNVYAKAEYRYTNYEKGLSRHQVLGGVGIRF</sequence>
<evidence type="ECO:0000256" key="5">
    <source>
        <dbReference type="SAM" id="SignalP"/>
    </source>
</evidence>
<keyword evidence="3" id="KW-0472">Membrane</keyword>
<dbReference type="PANTHER" id="PTHR34001:SF3">
    <property type="entry name" value="BLL7405 PROTEIN"/>
    <property type="match status" value="1"/>
</dbReference>
<accession>A0ABW4I471</accession>
<comment type="caution">
    <text evidence="7">The sequence shown here is derived from an EMBL/GenBank/DDBJ whole genome shotgun (WGS) entry which is preliminary data.</text>
</comment>
<evidence type="ECO:0000256" key="2">
    <source>
        <dbReference type="ARBA" id="ARBA00022729"/>
    </source>
</evidence>
<organism evidence="7 8">
    <name type="scientific">Sphingomonas tabacisoli</name>
    <dbReference type="NCBI Taxonomy" id="2249466"/>
    <lineage>
        <taxon>Bacteria</taxon>
        <taxon>Pseudomonadati</taxon>
        <taxon>Pseudomonadota</taxon>
        <taxon>Alphaproteobacteria</taxon>
        <taxon>Sphingomonadales</taxon>
        <taxon>Sphingomonadaceae</taxon>
        <taxon>Sphingomonas</taxon>
    </lineage>
</organism>
<keyword evidence="8" id="KW-1185">Reference proteome</keyword>
<gene>
    <name evidence="7" type="ORF">ACFSCW_13230</name>
</gene>
<dbReference type="Proteomes" id="UP001597115">
    <property type="component" value="Unassembled WGS sequence"/>
</dbReference>
<dbReference type="InterPro" id="IPR011250">
    <property type="entry name" value="OMP/PagP_B-barrel"/>
</dbReference>
<dbReference type="InterPro" id="IPR027385">
    <property type="entry name" value="Beta-barrel_OMP"/>
</dbReference>
<comment type="similarity">
    <text evidence="4">Belongs to the Omp25/RopB family.</text>
</comment>
<dbReference type="SUPFAM" id="SSF56925">
    <property type="entry name" value="OMPA-like"/>
    <property type="match status" value="1"/>
</dbReference>
<comment type="subcellular location">
    <subcellularLocation>
        <location evidence="1">Membrane</location>
    </subcellularLocation>
</comment>
<dbReference type="RefSeq" id="WP_380890171.1">
    <property type="nucleotide sequence ID" value="NZ_JBHUDY010000002.1"/>
</dbReference>